<protein>
    <recommendedName>
        <fullName evidence="3">N-acetyltransferase domain-containing protein</fullName>
    </recommendedName>
</protein>
<sequence length="164" mass="19185">MEVTIRKANAGDAEAISDIWKVVCSERVYTAVNRPFTPQQERRYLASLSDREAVFVVEIEDQIIGFQSLDLWVKYTDSFDHVGIIGTFILPIWRRKSIGKQLIEHTFHFAHINGYEKFVIYIRAKNSRAIAFYKNLGFTQKGILARQVKIDEQYEDEIFMELFL</sequence>
<evidence type="ECO:0000259" key="3">
    <source>
        <dbReference type="PROSITE" id="PS51186"/>
    </source>
</evidence>
<proteinExistence type="predicted"/>
<reference evidence="4" key="1">
    <citation type="journal article" date="2015" name="Nature">
        <title>Complex archaea that bridge the gap between prokaryotes and eukaryotes.</title>
        <authorList>
            <person name="Spang A."/>
            <person name="Saw J.H."/>
            <person name="Jorgensen S.L."/>
            <person name="Zaremba-Niedzwiedzka K."/>
            <person name="Martijn J."/>
            <person name="Lind A.E."/>
            <person name="van Eijk R."/>
            <person name="Schleper C."/>
            <person name="Guy L."/>
            <person name="Ettema T.J."/>
        </authorList>
    </citation>
    <scope>NUCLEOTIDE SEQUENCE</scope>
</reference>
<feature type="domain" description="N-acetyltransferase" evidence="3">
    <location>
        <begin position="3"/>
        <end position="164"/>
    </location>
</feature>
<evidence type="ECO:0000256" key="2">
    <source>
        <dbReference type="ARBA" id="ARBA00023315"/>
    </source>
</evidence>
<accession>A0A0F9MVS5</accession>
<keyword evidence="2" id="KW-0012">Acyltransferase</keyword>
<dbReference type="Gene3D" id="3.40.630.30">
    <property type="match status" value="1"/>
</dbReference>
<comment type="caution">
    <text evidence="4">The sequence shown here is derived from an EMBL/GenBank/DDBJ whole genome shotgun (WGS) entry which is preliminary data.</text>
</comment>
<gene>
    <name evidence="4" type="ORF">LCGC14_1026970</name>
</gene>
<name>A0A0F9MVS5_9ZZZZ</name>
<evidence type="ECO:0000256" key="1">
    <source>
        <dbReference type="ARBA" id="ARBA00022679"/>
    </source>
</evidence>
<organism evidence="4">
    <name type="scientific">marine sediment metagenome</name>
    <dbReference type="NCBI Taxonomy" id="412755"/>
    <lineage>
        <taxon>unclassified sequences</taxon>
        <taxon>metagenomes</taxon>
        <taxon>ecological metagenomes</taxon>
    </lineage>
</organism>
<dbReference type="InterPro" id="IPR016181">
    <property type="entry name" value="Acyl_CoA_acyltransferase"/>
</dbReference>
<dbReference type="GO" id="GO:0016747">
    <property type="term" value="F:acyltransferase activity, transferring groups other than amino-acyl groups"/>
    <property type="evidence" value="ECO:0007669"/>
    <property type="project" value="InterPro"/>
</dbReference>
<dbReference type="PANTHER" id="PTHR43877:SF1">
    <property type="entry name" value="ACETYLTRANSFERASE"/>
    <property type="match status" value="1"/>
</dbReference>
<dbReference type="AlphaFoldDB" id="A0A0F9MVS5"/>
<dbReference type="PROSITE" id="PS51186">
    <property type="entry name" value="GNAT"/>
    <property type="match status" value="1"/>
</dbReference>
<dbReference type="EMBL" id="LAZR01004141">
    <property type="protein sequence ID" value="KKN11390.1"/>
    <property type="molecule type" value="Genomic_DNA"/>
</dbReference>
<dbReference type="SUPFAM" id="SSF55729">
    <property type="entry name" value="Acyl-CoA N-acyltransferases (Nat)"/>
    <property type="match status" value="1"/>
</dbReference>
<keyword evidence="1" id="KW-0808">Transferase</keyword>
<dbReference type="PANTHER" id="PTHR43877">
    <property type="entry name" value="AMINOALKYLPHOSPHONATE N-ACETYLTRANSFERASE-RELATED-RELATED"/>
    <property type="match status" value="1"/>
</dbReference>
<dbReference type="Pfam" id="PF00583">
    <property type="entry name" value="Acetyltransf_1"/>
    <property type="match status" value="1"/>
</dbReference>
<dbReference type="CDD" id="cd04301">
    <property type="entry name" value="NAT_SF"/>
    <property type="match status" value="1"/>
</dbReference>
<dbReference type="InterPro" id="IPR000182">
    <property type="entry name" value="GNAT_dom"/>
</dbReference>
<dbReference type="InterPro" id="IPR050832">
    <property type="entry name" value="Bact_Acetyltransf"/>
</dbReference>
<evidence type="ECO:0000313" key="4">
    <source>
        <dbReference type="EMBL" id="KKN11390.1"/>
    </source>
</evidence>